<dbReference type="Gene3D" id="1.10.439.10">
    <property type="entry name" value="Penicillin Amidohydrolase, domain 1"/>
    <property type="match status" value="1"/>
</dbReference>
<evidence type="ECO:0000256" key="2">
    <source>
        <dbReference type="ARBA" id="ARBA00022801"/>
    </source>
</evidence>
<evidence type="ECO:0000256" key="1">
    <source>
        <dbReference type="ARBA" id="ARBA00006586"/>
    </source>
</evidence>
<dbReference type="InterPro" id="IPR043146">
    <property type="entry name" value="Penicillin_amidase_N_B-knob"/>
</dbReference>
<dbReference type="InterPro" id="IPR043147">
    <property type="entry name" value="Penicillin_amidase_A-knob"/>
</dbReference>
<dbReference type="InterPro" id="IPR029055">
    <property type="entry name" value="Ntn_hydrolases_N"/>
</dbReference>
<keyword evidence="5" id="KW-1185">Reference proteome</keyword>
<name>A0ABT8A3G9_9PROT</name>
<dbReference type="InterPro" id="IPR014395">
    <property type="entry name" value="Pen/GL7ACA/AHL_acylase"/>
</dbReference>
<dbReference type="InterPro" id="IPR002692">
    <property type="entry name" value="S45"/>
</dbReference>
<evidence type="ECO:0000313" key="4">
    <source>
        <dbReference type="EMBL" id="MDN3564231.1"/>
    </source>
</evidence>
<dbReference type="Gene3D" id="1.10.10.2580">
    <property type="entry name" value="Penicillin Acylase III, Chain A, Domain 2"/>
    <property type="match status" value="1"/>
</dbReference>
<dbReference type="EC" id="3.5.1.-" evidence="4"/>
<dbReference type="PANTHER" id="PTHR34218:SF4">
    <property type="entry name" value="ACYL-HOMOSERINE LACTONE ACYLASE QUIP"/>
    <property type="match status" value="1"/>
</dbReference>
<dbReference type="PANTHER" id="PTHR34218">
    <property type="entry name" value="PEPTIDASE S45 PENICILLIN AMIDASE"/>
    <property type="match status" value="1"/>
</dbReference>
<comment type="similarity">
    <text evidence="1">Belongs to the peptidase S45 family.</text>
</comment>
<dbReference type="Pfam" id="PF01804">
    <property type="entry name" value="Penicil_amidase"/>
    <property type="match status" value="1"/>
</dbReference>
<dbReference type="RefSeq" id="WP_290316021.1">
    <property type="nucleotide sequence ID" value="NZ_JAUFPN010000069.1"/>
</dbReference>
<dbReference type="Gene3D" id="2.30.120.10">
    <property type="match status" value="1"/>
</dbReference>
<organism evidence="4 5">
    <name type="scientific">Paeniroseomonas aquatica</name>
    <dbReference type="NCBI Taxonomy" id="373043"/>
    <lineage>
        <taxon>Bacteria</taxon>
        <taxon>Pseudomonadati</taxon>
        <taxon>Pseudomonadota</taxon>
        <taxon>Alphaproteobacteria</taxon>
        <taxon>Acetobacterales</taxon>
        <taxon>Acetobacteraceae</taxon>
        <taxon>Paeniroseomonas</taxon>
    </lineage>
</organism>
<dbReference type="Proteomes" id="UP001529369">
    <property type="component" value="Unassembled WGS sequence"/>
</dbReference>
<evidence type="ECO:0000256" key="3">
    <source>
        <dbReference type="ARBA" id="ARBA00023145"/>
    </source>
</evidence>
<protein>
    <submittedName>
        <fullName evidence="4">Penicillin acylase family protein</fullName>
        <ecNumber evidence="4">3.5.1.-</ecNumber>
    </submittedName>
</protein>
<comment type="caution">
    <text evidence="4">The sequence shown here is derived from an EMBL/GenBank/DDBJ whole genome shotgun (WGS) entry which is preliminary data.</text>
</comment>
<dbReference type="SUPFAM" id="SSF56235">
    <property type="entry name" value="N-terminal nucleophile aminohydrolases (Ntn hydrolases)"/>
    <property type="match status" value="1"/>
</dbReference>
<sequence>MIDLAAHLPELDGRLEVPGLAAPVTVQRDAQGVPHIRAASAHDAWFALGFVHAQDRLFQMDLTRRRATGRAAEFLGATAFEQDALSRRLGVERASRRDYDAAAPETRAMLDRYAAGVNALIDSATPRPVEYALLDAVPERWEGWQSIAVMRRLGLLMGSVWFKLWRAAALPVVGAEQVGKLRYDDGGLDALIIPPGVEAKRWEATLAELAPSIAALLEAAAPDAAGGGSNNWVLGPRRSDTGRPVLAGDPHRVFEIPNMYAQHHIACDAFDAIGLTVPGVPAFPHFAHNGKVAWCVTHAFMDLFDLFVERFDAGAAHYRFRGEWRPTTRREEEIAVRGEAPRRIAVIETHHGAVIAGDPARGTALTLRTVQTAETDFSFDCLPRLLRAGSVEELYEATRGWGLIDHNLVAADTAGHIGQLVRATMPRRPRANGWLPVPGWTGEHEWEGWIPFEAMPRVIDPPGGVIVTANNRVVADDHPDYLCTDCHPPYRARRIAALIEAGASGTAAGAAVIHADVLSPHAALLRARLAALPGPAGPAAALRDMLLGWDGQMEAGSEAAEGYVALRRALTAVLAERSGLAALAGQPYLSVAPGIVPLNQLWWCLPTLLRNDDAALLAGWSWDQALAEALRRAAGPRRLWGSAHQPRFSHPLSALFPEAGLDPAALPLPGDGDTVQAIGLLPSAGTAATYGALARYAFDVGDWDNSLWAVFHGVSGRPGSPHYADQNPAWSACRMAPMRYSWALIAREATATQILEPGEPA</sequence>
<gene>
    <name evidence="4" type="ORF">QWZ14_07605</name>
</gene>
<proteinExistence type="inferred from homology"/>
<accession>A0ABT8A3G9</accession>
<keyword evidence="3" id="KW-0865">Zymogen</keyword>
<dbReference type="CDD" id="cd03747">
    <property type="entry name" value="Ntn_PGA_like"/>
    <property type="match status" value="1"/>
</dbReference>
<reference evidence="5" key="1">
    <citation type="journal article" date="2019" name="Int. J. Syst. Evol. Microbiol.">
        <title>The Global Catalogue of Microorganisms (GCM) 10K type strain sequencing project: providing services to taxonomists for standard genome sequencing and annotation.</title>
        <authorList>
            <consortium name="The Broad Institute Genomics Platform"/>
            <consortium name="The Broad Institute Genome Sequencing Center for Infectious Disease"/>
            <person name="Wu L."/>
            <person name="Ma J."/>
        </authorList>
    </citation>
    <scope>NUCLEOTIDE SEQUENCE [LARGE SCALE GENOMIC DNA]</scope>
    <source>
        <strain evidence="5">CECT 7131</strain>
    </source>
</reference>
<dbReference type="Gene3D" id="1.10.1400.10">
    <property type="match status" value="1"/>
</dbReference>
<dbReference type="EMBL" id="JAUFPN010000069">
    <property type="protein sequence ID" value="MDN3564231.1"/>
    <property type="molecule type" value="Genomic_DNA"/>
</dbReference>
<dbReference type="PIRSF" id="PIRSF001227">
    <property type="entry name" value="Pen_acylase"/>
    <property type="match status" value="1"/>
</dbReference>
<keyword evidence="2 4" id="KW-0378">Hydrolase</keyword>
<dbReference type="GO" id="GO:0016787">
    <property type="term" value="F:hydrolase activity"/>
    <property type="evidence" value="ECO:0007669"/>
    <property type="project" value="UniProtKB-KW"/>
</dbReference>
<dbReference type="InterPro" id="IPR023343">
    <property type="entry name" value="Penicillin_amidase_dom1"/>
</dbReference>
<dbReference type="Gene3D" id="3.60.20.10">
    <property type="entry name" value="Glutamine Phosphoribosylpyrophosphate, subunit 1, domain 1"/>
    <property type="match status" value="1"/>
</dbReference>
<evidence type="ECO:0000313" key="5">
    <source>
        <dbReference type="Proteomes" id="UP001529369"/>
    </source>
</evidence>